<dbReference type="InterPro" id="IPR005720">
    <property type="entry name" value="Dihydroorotate_DH_cat"/>
</dbReference>
<evidence type="ECO:0000256" key="9">
    <source>
        <dbReference type="ARBA" id="ARBA00023136"/>
    </source>
</evidence>
<comment type="catalytic activity">
    <reaction evidence="10 11">
        <text>(S)-dihydroorotate + a quinone = orotate + a quinol</text>
        <dbReference type="Rhea" id="RHEA:30187"/>
        <dbReference type="ChEBI" id="CHEBI:24646"/>
        <dbReference type="ChEBI" id="CHEBI:30839"/>
        <dbReference type="ChEBI" id="CHEBI:30864"/>
        <dbReference type="ChEBI" id="CHEBI:132124"/>
        <dbReference type="EC" id="1.3.5.2"/>
    </reaction>
</comment>
<reference evidence="15" key="1">
    <citation type="journal article" date="2014" name="Proc. Natl. Acad. Sci. U.S.A.">
        <title>Extensive sampling of basidiomycete genomes demonstrates inadequacy of the white-rot/brown-rot paradigm for wood decay fungi.</title>
        <authorList>
            <person name="Riley R."/>
            <person name="Salamov A.A."/>
            <person name="Brown D.W."/>
            <person name="Nagy L.G."/>
            <person name="Floudas D."/>
            <person name="Held B.W."/>
            <person name="Levasseur A."/>
            <person name="Lombard V."/>
            <person name="Morin E."/>
            <person name="Otillar R."/>
            <person name="Lindquist E.A."/>
            <person name="Sun H."/>
            <person name="LaButti K.M."/>
            <person name="Schmutz J."/>
            <person name="Jabbour D."/>
            <person name="Luo H."/>
            <person name="Baker S.E."/>
            <person name="Pisabarro A.G."/>
            <person name="Walton J.D."/>
            <person name="Blanchette R.A."/>
            <person name="Henrissat B."/>
            <person name="Martin F."/>
            <person name="Cullen D."/>
            <person name="Hibbett D.S."/>
            <person name="Grigoriev I.V."/>
        </authorList>
    </citation>
    <scope>NUCLEOTIDE SEQUENCE [LARGE SCALE GENOMIC DNA]</scope>
    <source>
        <strain evidence="15">MUCL 33604</strain>
    </source>
</reference>
<protein>
    <recommendedName>
        <fullName evidence="5 11">Dihydroorotate dehydrogenase (quinone), mitochondrial</fullName>
        <shortName evidence="11">DHOdehase</shortName>
        <ecNumber evidence="4 11">1.3.5.2</ecNumber>
    </recommendedName>
</protein>
<comment type="subcellular location">
    <subcellularLocation>
        <location evidence="1">Membrane</location>
    </subcellularLocation>
    <subcellularLocation>
        <location evidence="11">Mitochondrion inner membrane</location>
        <topology evidence="11">Single-pass membrane protein</topology>
    </subcellularLocation>
</comment>
<dbReference type="InterPro" id="IPR001295">
    <property type="entry name" value="Dihydroorotate_DH_CS"/>
</dbReference>
<evidence type="ECO:0000256" key="10">
    <source>
        <dbReference type="ARBA" id="ARBA00048639"/>
    </source>
</evidence>
<dbReference type="PROSITE" id="PS00912">
    <property type="entry name" value="DHODEHASE_2"/>
    <property type="match status" value="1"/>
</dbReference>
<sequence length="612" mass="65690">MSARRPGPLLALARLKSAPIPRLSSRSLSTGTHPPSSSNPVRTGLYATVFLVSTGLFAVYYLDARSAIHRYVITPVMRYSLDAETSHKLAVQILRSGLGPRDPKSDDEKLKVELWGHELSNPVGLAAGFDKDGEAIDGLFNLGFSWVEIGSVTPKPQPGNPKPRVFHLTSDSAMINRYGFPSQGHASVLARLLARLPSSSSPVTDRPASLREGSLLAVNLGKNKTSAMESIDDYVSGVRTFGKYADVLVVNVSSPNTPGLRGLQTRKLLDDLLTGVIKERDAISTPTHKPKLVLKIAPDLTESELVDIAHSVKSNGVDGVIISNTTIQRPPSLSDLNKVQIGGLSGTPLKPLTLKALRTLRAHLPPTIPLIGCGGISTGADALEYAKAGASFVQMYTSFGYDGVGACRRVKDQLVEELKKEGEGVGWTDVVKRSVTELSERGPVTVKQLIEEGEELKKVLGRFDDKMTKDAGKVGAVLTSHAAVTLEKQVQGRVVGLVEKTTGLVEKGKEQSEATVKQLILEGEELKKLLDLLDEKMTEDAGNQGLVGGLVEKTKGLVEKAKEEGEVTVRQLIEEGEDLKRKLDLLAEKLAKEADTIGKIHSDTTAIPPTAS</sequence>
<dbReference type="InterPro" id="IPR050074">
    <property type="entry name" value="DHO_dehydrogenase"/>
</dbReference>
<dbReference type="NCBIfam" id="TIGR01036">
    <property type="entry name" value="pyrD_sub2"/>
    <property type="match status" value="1"/>
</dbReference>
<dbReference type="Proteomes" id="UP000027265">
    <property type="component" value="Unassembled WGS sequence"/>
</dbReference>
<dbReference type="PANTHER" id="PTHR48109">
    <property type="entry name" value="DIHYDROOROTATE DEHYDROGENASE (QUINONE), MITOCHONDRIAL-RELATED"/>
    <property type="match status" value="1"/>
</dbReference>
<evidence type="ECO:0000256" key="6">
    <source>
        <dbReference type="ARBA" id="ARBA00022630"/>
    </source>
</evidence>
<evidence type="ECO:0000313" key="14">
    <source>
        <dbReference type="EMBL" id="KDQ50401.1"/>
    </source>
</evidence>
<evidence type="ECO:0000256" key="8">
    <source>
        <dbReference type="ARBA" id="ARBA00023002"/>
    </source>
</evidence>
<dbReference type="InterPro" id="IPR005719">
    <property type="entry name" value="Dihydroorotate_DH_2"/>
</dbReference>
<keyword evidence="11" id="KW-0999">Mitochondrion inner membrane</keyword>
<keyword evidence="12" id="KW-0175">Coiled coil</keyword>
<comment type="similarity">
    <text evidence="3 11">Belongs to the dihydroorotate dehydrogenase family. Type 2 subfamily.</text>
</comment>
<dbReference type="PANTHER" id="PTHR48109:SF4">
    <property type="entry name" value="DIHYDROOROTATE DEHYDROGENASE (QUINONE), MITOCHONDRIAL"/>
    <property type="match status" value="1"/>
</dbReference>
<dbReference type="CDD" id="cd04738">
    <property type="entry name" value="DHOD_2_like"/>
    <property type="match status" value="1"/>
</dbReference>
<keyword evidence="9" id="KW-0472">Membrane</keyword>
<evidence type="ECO:0000259" key="13">
    <source>
        <dbReference type="Pfam" id="PF01180"/>
    </source>
</evidence>
<dbReference type="GO" id="GO:0044205">
    <property type="term" value="P:'de novo' UMP biosynthetic process"/>
    <property type="evidence" value="ECO:0007669"/>
    <property type="project" value="UniProtKB-UniPathway"/>
</dbReference>
<organism evidence="14 15">
    <name type="scientific">Jaapia argillacea MUCL 33604</name>
    <dbReference type="NCBI Taxonomy" id="933084"/>
    <lineage>
        <taxon>Eukaryota</taxon>
        <taxon>Fungi</taxon>
        <taxon>Dikarya</taxon>
        <taxon>Basidiomycota</taxon>
        <taxon>Agaricomycotina</taxon>
        <taxon>Agaricomycetes</taxon>
        <taxon>Agaricomycetidae</taxon>
        <taxon>Jaapiales</taxon>
        <taxon>Jaapiaceae</taxon>
        <taxon>Jaapia</taxon>
    </lineage>
</organism>
<evidence type="ECO:0000256" key="1">
    <source>
        <dbReference type="ARBA" id="ARBA00004370"/>
    </source>
</evidence>
<dbReference type="GO" id="GO:0106430">
    <property type="term" value="F:dihydroorotate dehydrogenase (quinone) activity"/>
    <property type="evidence" value="ECO:0007669"/>
    <property type="project" value="UniProtKB-EC"/>
</dbReference>
<feature type="domain" description="Dihydroorotate dehydrogenase catalytic" evidence="13">
    <location>
        <begin position="110"/>
        <end position="418"/>
    </location>
</feature>
<dbReference type="HOGENOM" id="CLU_013640_4_3_1"/>
<proteinExistence type="inferred from homology"/>
<dbReference type="PROSITE" id="PS00911">
    <property type="entry name" value="DHODEHASE_1"/>
    <property type="match status" value="1"/>
</dbReference>
<evidence type="ECO:0000313" key="15">
    <source>
        <dbReference type="Proteomes" id="UP000027265"/>
    </source>
</evidence>
<keyword evidence="11" id="KW-0496">Mitochondrion</keyword>
<keyword evidence="8 11" id="KW-0560">Oxidoreductase</keyword>
<gene>
    <name evidence="14" type="ORF">JAAARDRAFT_42031</name>
</gene>
<evidence type="ECO:0000256" key="12">
    <source>
        <dbReference type="SAM" id="Coils"/>
    </source>
</evidence>
<evidence type="ECO:0000256" key="5">
    <source>
        <dbReference type="ARBA" id="ARBA00017599"/>
    </source>
</evidence>
<evidence type="ECO:0000256" key="4">
    <source>
        <dbReference type="ARBA" id="ARBA00012791"/>
    </source>
</evidence>
<evidence type="ECO:0000256" key="3">
    <source>
        <dbReference type="ARBA" id="ARBA00005359"/>
    </source>
</evidence>
<keyword evidence="6 11" id="KW-0285">Flavoprotein</keyword>
<dbReference type="InParanoid" id="A0A067PIW8"/>
<dbReference type="OrthoDB" id="14784at2759"/>
<dbReference type="SUPFAM" id="SSF51395">
    <property type="entry name" value="FMN-linked oxidoreductases"/>
    <property type="match status" value="1"/>
</dbReference>
<evidence type="ECO:0000256" key="2">
    <source>
        <dbReference type="ARBA" id="ARBA00005161"/>
    </source>
</evidence>
<keyword evidence="15" id="KW-1185">Reference proteome</keyword>
<dbReference type="FunCoup" id="A0A067PIW8">
    <property type="interactions" value="402"/>
</dbReference>
<dbReference type="Pfam" id="PF01180">
    <property type="entry name" value="DHO_dh"/>
    <property type="match status" value="1"/>
</dbReference>
<dbReference type="Gene3D" id="3.20.20.70">
    <property type="entry name" value="Aldolase class I"/>
    <property type="match status" value="1"/>
</dbReference>
<comment type="pathway">
    <text evidence="2 11">Pyrimidine metabolism; UMP biosynthesis via de novo pathway; orotate from (S)-dihydroorotate (quinone route): step 1/1.</text>
</comment>
<feature type="coiled-coil region" evidence="12">
    <location>
        <begin position="509"/>
        <end position="536"/>
    </location>
</feature>
<accession>A0A067PIW8</accession>
<evidence type="ECO:0000256" key="11">
    <source>
        <dbReference type="RuleBase" id="RU361255"/>
    </source>
</evidence>
<dbReference type="InterPro" id="IPR013785">
    <property type="entry name" value="Aldolase_TIM"/>
</dbReference>
<dbReference type="STRING" id="933084.A0A067PIW8"/>
<dbReference type="UniPathway" id="UPA00070">
    <property type="reaction ID" value="UER00946"/>
</dbReference>
<dbReference type="EC" id="1.3.5.2" evidence="4 11"/>
<name>A0A067PIW8_9AGAM</name>
<dbReference type="GO" id="GO:0006207">
    <property type="term" value="P:'de novo' pyrimidine nucleobase biosynthetic process"/>
    <property type="evidence" value="ECO:0007669"/>
    <property type="project" value="InterPro"/>
</dbReference>
<keyword evidence="7 11" id="KW-0288">FMN</keyword>
<dbReference type="AlphaFoldDB" id="A0A067PIW8"/>
<dbReference type="NCBIfam" id="NF003652">
    <property type="entry name" value="PRK05286.2-5"/>
    <property type="match status" value="1"/>
</dbReference>
<evidence type="ECO:0000256" key="7">
    <source>
        <dbReference type="ARBA" id="ARBA00022643"/>
    </source>
</evidence>
<comment type="cofactor">
    <cofactor evidence="11">
        <name>FMN</name>
        <dbReference type="ChEBI" id="CHEBI:58210"/>
    </cofactor>
    <text evidence="11">Binds 1 FMN per subunit.</text>
</comment>
<dbReference type="NCBIfam" id="NF003645">
    <property type="entry name" value="PRK05286.1-2"/>
    <property type="match status" value="1"/>
</dbReference>
<dbReference type="EMBL" id="KL197760">
    <property type="protein sequence ID" value="KDQ50401.1"/>
    <property type="molecule type" value="Genomic_DNA"/>
</dbReference>
<dbReference type="GO" id="GO:0005743">
    <property type="term" value="C:mitochondrial inner membrane"/>
    <property type="evidence" value="ECO:0007669"/>
    <property type="project" value="UniProtKB-SubCell"/>
</dbReference>